<keyword evidence="8 11" id="KW-0326">Glycosidase</keyword>
<keyword evidence="5" id="KW-0732">Signal</keyword>
<comment type="caution">
    <text evidence="14">The sequence shown here is derived from an EMBL/GenBank/DDBJ whole genome shotgun (WGS) entry which is preliminary data.</text>
</comment>
<accession>A0A8K0MS67</accession>
<dbReference type="GO" id="GO:0016762">
    <property type="term" value="F:xyloglucan:xyloglucosyl transferase activity"/>
    <property type="evidence" value="ECO:0007669"/>
    <property type="project" value="UniProtKB-EC"/>
</dbReference>
<dbReference type="InterPro" id="IPR008264">
    <property type="entry name" value="Beta_glucanase"/>
</dbReference>
<evidence type="ECO:0000256" key="11">
    <source>
        <dbReference type="RuleBase" id="RU361120"/>
    </source>
</evidence>
<proteinExistence type="inferred from homology"/>
<keyword evidence="12" id="KW-1133">Transmembrane helix</keyword>
<feature type="domain" description="GH16" evidence="13">
    <location>
        <begin position="23"/>
        <end position="217"/>
    </location>
</feature>
<dbReference type="Gene3D" id="2.60.120.200">
    <property type="match status" value="1"/>
</dbReference>
<keyword evidence="11" id="KW-0961">Cell wall biogenesis/degradation</keyword>
<dbReference type="Pfam" id="PF00722">
    <property type="entry name" value="Glyco_hydro_16"/>
    <property type="match status" value="1"/>
</dbReference>
<name>A0A8K0MS67_9ROSA</name>
<evidence type="ECO:0000256" key="6">
    <source>
        <dbReference type="ARBA" id="ARBA00022801"/>
    </source>
</evidence>
<dbReference type="OrthoDB" id="4781at2759"/>
<dbReference type="InterPro" id="IPR016455">
    <property type="entry name" value="XTH"/>
</dbReference>
<evidence type="ECO:0000256" key="3">
    <source>
        <dbReference type="ARBA" id="ARBA00022525"/>
    </source>
</evidence>
<dbReference type="PRINTS" id="PR00737">
    <property type="entry name" value="GLHYDRLASE16"/>
</dbReference>
<dbReference type="GO" id="GO:0004553">
    <property type="term" value="F:hydrolase activity, hydrolyzing O-glycosyl compounds"/>
    <property type="evidence" value="ECO:0007669"/>
    <property type="project" value="InterPro"/>
</dbReference>
<dbReference type="GO" id="GO:0010411">
    <property type="term" value="P:xyloglucan metabolic process"/>
    <property type="evidence" value="ECO:0007669"/>
    <property type="project" value="InterPro"/>
</dbReference>
<keyword evidence="12" id="KW-0472">Membrane</keyword>
<keyword evidence="4 11" id="KW-0808">Transferase</keyword>
<dbReference type="GO" id="GO:0048046">
    <property type="term" value="C:apoplast"/>
    <property type="evidence" value="ECO:0007669"/>
    <property type="project" value="UniProtKB-SubCell"/>
</dbReference>
<feature type="transmembrane region" description="Helical" evidence="12">
    <location>
        <begin position="7"/>
        <end position="26"/>
    </location>
</feature>
<evidence type="ECO:0000256" key="4">
    <source>
        <dbReference type="ARBA" id="ARBA00022679"/>
    </source>
</evidence>
<feature type="glycosylation site" description="N-linked (GlcNAc...) asparagine" evidence="10">
    <location>
        <position position="111"/>
    </location>
</feature>
<evidence type="ECO:0000256" key="1">
    <source>
        <dbReference type="ARBA" id="ARBA00022512"/>
    </source>
</evidence>
<protein>
    <recommendedName>
        <fullName evidence="11">Xyloglucan endotransglucosylase/hydrolase</fullName>
        <ecNumber evidence="11">2.4.1.207</ecNumber>
    </recommendedName>
</protein>
<reference evidence="14" key="1">
    <citation type="submission" date="2020-03" db="EMBL/GenBank/DDBJ databases">
        <title>A high-quality chromosome-level genome assembly of a woody plant with both climbing and erect habits, Rhamnella rubrinervis.</title>
        <authorList>
            <person name="Lu Z."/>
            <person name="Yang Y."/>
            <person name="Zhu X."/>
            <person name="Sun Y."/>
        </authorList>
    </citation>
    <scope>NUCLEOTIDE SEQUENCE</scope>
    <source>
        <strain evidence="14">BYM</strain>
        <tissue evidence="14">Leaf</tissue>
    </source>
</reference>
<evidence type="ECO:0000256" key="2">
    <source>
        <dbReference type="ARBA" id="ARBA00022523"/>
    </source>
</evidence>
<dbReference type="Proteomes" id="UP000796880">
    <property type="component" value="Unassembled WGS sequence"/>
</dbReference>
<evidence type="ECO:0000256" key="9">
    <source>
        <dbReference type="PIRSR" id="PIRSR005604-1"/>
    </source>
</evidence>
<evidence type="ECO:0000256" key="12">
    <source>
        <dbReference type="SAM" id="Phobius"/>
    </source>
</evidence>
<dbReference type="PROSITE" id="PS51762">
    <property type="entry name" value="GH16_2"/>
    <property type="match status" value="1"/>
</dbReference>
<keyword evidence="6 11" id="KW-0378">Hydrolase</keyword>
<comment type="subcellular location">
    <subcellularLocation>
        <location evidence="11">Secreted</location>
        <location evidence="11">Cell wall</location>
    </subcellularLocation>
    <subcellularLocation>
        <location evidence="11">Secreted</location>
        <location evidence="11">Extracellular space</location>
        <location evidence="11">Apoplast</location>
    </subcellularLocation>
</comment>
<dbReference type="EC" id="2.4.1.207" evidence="11"/>
<evidence type="ECO:0000256" key="10">
    <source>
        <dbReference type="PIRSR" id="PIRSR005604-2"/>
    </source>
</evidence>
<feature type="active site" description="Proton donor" evidence="9">
    <location>
        <position position="107"/>
    </location>
</feature>
<dbReference type="Pfam" id="PF06955">
    <property type="entry name" value="XET_C"/>
    <property type="match status" value="1"/>
</dbReference>
<sequence length="282" mass="32256">MGSYSNGFLVGFLVVFSSLIVGSYGGGNFYQDFDLTWGENRAKIFKGGQLLSLSLDRVSGSGFQSKKEYLFGRIDMQLKLVAGNSAGTVTAYYLSSQGPTHDEIDYEFLGNVSGQPYILHTNVFTKGQGNREQQFYLWFDPTRNFHTYSIIWKPQHIIFLVDNTPIRVFKNAESIGVPFPKNQPMRIYSSLWNADDWATRGGLVKTDWSKAPFTAYYRNFNVLDSRASSSFSDAAWQTNELDAPGRRRLRWVQKYFMIYNYCTDLKRFPNGVPPECKPSRFL</sequence>
<evidence type="ECO:0000259" key="13">
    <source>
        <dbReference type="PROSITE" id="PS51762"/>
    </source>
</evidence>
<comment type="similarity">
    <text evidence="11">Belongs to the glycosyl hydrolase 16 family.</text>
</comment>
<dbReference type="SUPFAM" id="SSF49899">
    <property type="entry name" value="Concanavalin A-like lectins/glucanases"/>
    <property type="match status" value="1"/>
</dbReference>
<dbReference type="InterPro" id="IPR044791">
    <property type="entry name" value="Beta-glucanase/XTH"/>
</dbReference>
<dbReference type="GO" id="GO:0071555">
    <property type="term" value="P:cell wall organization"/>
    <property type="evidence" value="ECO:0007669"/>
    <property type="project" value="UniProtKB-KW"/>
</dbReference>
<evidence type="ECO:0000256" key="7">
    <source>
        <dbReference type="ARBA" id="ARBA00023157"/>
    </source>
</evidence>
<dbReference type="GO" id="GO:0042546">
    <property type="term" value="P:cell wall biogenesis"/>
    <property type="evidence" value="ECO:0007669"/>
    <property type="project" value="InterPro"/>
</dbReference>
<keyword evidence="2 11" id="KW-0052">Apoplast</keyword>
<evidence type="ECO:0000313" key="15">
    <source>
        <dbReference type="Proteomes" id="UP000796880"/>
    </source>
</evidence>
<organism evidence="14 15">
    <name type="scientific">Rhamnella rubrinervis</name>
    <dbReference type="NCBI Taxonomy" id="2594499"/>
    <lineage>
        <taxon>Eukaryota</taxon>
        <taxon>Viridiplantae</taxon>
        <taxon>Streptophyta</taxon>
        <taxon>Embryophyta</taxon>
        <taxon>Tracheophyta</taxon>
        <taxon>Spermatophyta</taxon>
        <taxon>Magnoliopsida</taxon>
        <taxon>eudicotyledons</taxon>
        <taxon>Gunneridae</taxon>
        <taxon>Pentapetalae</taxon>
        <taxon>rosids</taxon>
        <taxon>fabids</taxon>
        <taxon>Rosales</taxon>
        <taxon>Rhamnaceae</taxon>
        <taxon>rhamnoid group</taxon>
        <taxon>Rhamneae</taxon>
        <taxon>Rhamnella</taxon>
    </lineage>
</organism>
<keyword evidence="15" id="KW-1185">Reference proteome</keyword>
<keyword evidence="12" id="KW-0812">Transmembrane</keyword>
<dbReference type="FunFam" id="2.60.120.200:FF:000025">
    <property type="entry name" value="Xyloglucan endotransglucosylase/hydrolase"/>
    <property type="match status" value="1"/>
</dbReference>
<dbReference type="CDD" id="cd02176">
    <property type="entry name" value="GH16_XET"/>
    <property type="match status" value="1"/>
</dbReference>
<dbReference type="InterPro" id="IPR010713">
    <property type="entry name" value="XET_C"/>
</dbReference>
<dbReference type="PIRSF" id="PIRSF005604">
    <property type="entry name" value="XET"/>
    <property type="match status" value="1"/>
</dbReference>
<dbReference type="AlphaFoldDB" id="A0A8K0MS67"/>
<gene>
    <name evidence="14" type="ORF">FNV43_RR01336</name>
</gene>
<dbReference type="InterPro" id="IPR000757">
    <property type="entry name" value="Beta-glucanase-like"/>
</dbReference>
<comment type="function">
    <text evidence="11">Catalyzes xyloglucan endohydrolysis (XEH) and/or endotransglycosylation (XET). Cleaves and religates xyloglucan polymers, an essential constituent of the primary cell wall, and thereby participates in cell wall construction of growing tissues.</text>
</comment>
<evidence type="ECO:0000256" key="5">
    <source>
        <dbReference type="ARBA" id="ARBA00022729"/>
    </source>
</evidence>
<dbReference type="EMBL" id="VOIH02000001">
    <property type="protein sequence ID" value="KAF3456682.1"/>
    <property type="molecule type" value="Genomic_DNA"/>
</dbReference>
<dbReference type="InterPro" id="IPR013320">
    <property type="entry name" value="ConA-like_dom_sf"/>
</dbReference>
<keyword evidence="7" id="KW-1015">Disulfide bond</keyword>
<keyword evidence="3 11" id="KW-0964">Secreted</keyword>
<feature type="active site" description="Nucleophile" evidence="9">
    <location>
        <position position="103"/>
    </location>
</feature>
<comment type="PTM">
    <text evidence="11">Contains at least one intrachain disulfide bond essential for its enzymatic activity.</text>
</comment>
<dbReference type="PANTHER" id="PTHR31062">
    <property type="entry name" value="XYLOGLUCAN ENDOTRANSGLUCOSYLASE/HYDROLASE PROTEIN 8-RELATED"/>
    <property type="match status" value="1"/>
</dbReference>
<evidence type="ECO:0000256" key="8">
    <source>
        <dbReference type="ARBA" id="ARBA00023295"/>
    </source>
</evidence>
<keyword evidence="1 11" id="KW-0134">Cell wall</keyword>
<evidence type="ECO:0000313" key="14">
    <source>
        <dbReference type="EMBL" id="KAF3456682.1"/>
    </source>
</evidence>